<proteinExistence type="predicted"/>
<evidence type="ECO:0000313" key="1">
    <source>
        <dbReference type="EMBL" id="CAG6790420.1"/>
    </source>
</evidence>
<protein>
    <submittedName>
        <fullName evidence="1">Uncharacterized protein</fullName>
    </submittedName>
</protein>
<dbReference type="EMBL" id="HBUF01670737">
    <property type="protein sequence ID" value="CAG6790420.1"/>
    <property type="molecule type" value="Transcribed_RNA"/>
</dbReference>
<dbReference type="EMBL" id="HBUF01240161">
    <property type="protein sequence ID" value="CAG6676572.1"/>
    <property type="molecule type" value="Transcribed_RNA"/>
</dbReference>
<sequence>MEALQPRLKLIVKNQRERKSLSPKRVRHFKFIRNDFATMFVCIAAQSLDLWTRLATLPNSRVLSYKIKLSSQVQIWSPTLVSVTPAIDESYACPRRKANDRPRKRRNAQGKTFPAKYRTVWNLAITMSPRKCCKRYEEHCVTS</sequence>
<dbReference type="EMBL" id="HBUF01240160">
    <property type="protein sequence ID" value="CAG6676571.1"/>
    <property type="molecule type" value="Transcribed_RNA"/>
</dbReference>
<dbReference type="AlphaFoldDB" id="A0A8D9BWR7"/>
<reference evidence="1" key="1">
    <citation type="submission" date="2021-05" db="EMBL/GenBank/DDBJ databases">
        <authorList>
            <person name="Alioto T."/>
            <person name="Alioto T."/>
            <person name="Gomez Garrido J."/>
        </authorList>
    </citation>
    <scope>NUCLEOTIDE SEQUENCE</scope>
</reference>
<name>A0A8D9BWR7_9HEMI</name>
<accession>A0A8D9BWR7</accession>
<organism evidence="1">
    <name type="scientific">Cacopsylla melanoneura</name>
    <dbReference type="NCBI Taxonomy" id="428564"/>
    <lineage>
        <taxon>Eukaryota</taxon>
        <taxon>Metazoa</taxon>
        <taxon>Ecdysozoa</taxon>
        <taxon>Arthropoda</taxon>
        <taxon>Hexapoda</taxon>
        <taxon>Insecta</taxon>
        <taxon>Pterygota</taxon>
        <taxon>Neoptera</taxon>
        <taxon>Paraneoptera</taxon>
        <taxon>Hemiptera</taxon>
        <taxon>Sternorrhyncha</taxon>
        <taxon>Psylloidea</taxon>
        <taxon>Psyllidae</taxon>
        <taxon>Psyllinae</taxon>
        <taxon>Cacopsylla</taxon>
    </lineage>
</organism>